<dbReference type="SMART" id="SM00244">
    <property type="entry name" value="PHB"/>
    <property type="match status" value="1"/>
</dbReference>
<name>A0A6M5YV28_9BACT</name>
<dbReference type="InterPro" id="IPR001107">
    <property type="entry name" value="Band_7"/>
</dbReference>
<keyword evidence="5" id="KW-1185">Reference proteome</keyword>
<organism evidence="4 5">
    <name type="scientific">Frigoriglobus tundricola</name>
    <dbReference type="NCBI Taxonomy" id="2774151"/>
    <lineage>
        <taxon>Bacteria</taxon>
        <taxon>Pseudomonadati</taxon>
        <taxon>Planctomycetota</taxon>
        <taxon>Planctomycetia</taxon>
        <taxon>Gemmatales</taxon>
        <taxon>Gemmataceae</taxon>
        <taxon>Frigoriglobus</taxon>
    </lineage>
</organism>
<feature type="domain" description="Band 7" evidence="3">
    <location>
        <begin position="18"/>
        <end position="203"/>
    </location>
</feature>
<gene>
    <name evidence="4" type="ORF">FTUN_4890</name>
</gene>
<evidence type="ECO:0000313" key="4">
    <source>
        <dbReference type="EMBL" id="QJW97320.1"/>
    </source>
</evidence>
<dbReference type="PANTHER" id="PTHR42911">
    <property type="entry name" value="MODULATOR OF FTSH PROTEASE HFLC"/>
    <property type="match status" value="1"/>
</dbReference>
<evidence type="ECO:0000256" key="2">
    <source>
        <dbReference type="SAM" id="MobiDB-lite"/>
    </source>
</evidence>
<dbReference type="GO" id="GO:0016020">
    <property type="term" value="C:membrane"/>
    <property type="evidence" value="ECO:0007669"/>
    <property type="project" value="UniProtKB-SubCell"/>
</dbReference>
<sequence length="322" mass="35538">MFRARYLLALLAVAYLLTGVYQVGPDERAVVRRFGQVVARPGPGLGFGLPWGVDRVDRIPVRTVRQLRVGYDPGAGDTSGSTGDSTRTPAGQMLTGDQNLVNVQLVIDYAIGEADQDLDDYTVHRELVDATLTRAAEAAAAEWAGGRTIDHVLLTGSSALPAWVMDRLGERLPELRLGVRVQRASVALLTPPDEVRSAFEAVTQAQTAIGTKETQARQERDQRLSQAAATRYKLEQEARQFRDEQRAQGRADAAAFLDERAAFRTIAKTNPDARALLWWNEIQETLDAITTHGGRAEPIDHYLVNGELNLYAIFDFFSPPRR</sequence>
<dbReference type="Proteomes" id="UP000503447">
    <property type="component" value="Chromosome"/>
</dbReference>
<feature type="compositionally biased region" description="Low complexity" evidence="2">
    <location>
        <begin position="76"/>
        <end position="86"/>
    </location>
</feature>
<dbReference type="EMBL" id="CP053452">
    <property type="protein sequence ID" value="QJW97320.1"/>
    <property type="molecule type" value="Genomic_DNA"/>
</dbReference>
<dbReference type="Gene3D" id="3.30.479.30">
    <property type="entry name" value="Band 7 domain"/>
    <property type="match status" value="1"/>
</dbReference>
<dbReference type="KEGG" id="ftj:FTUN_4890"/>
<evidence type="ECO:0000256" key="1">
    <source>
        <dbReference type="ARBA" id="ARBA00004167"/>
    </source>
</evidence>
<dbReference type="AlphaFoldDB" id="A0A6M5YV28"/>
<dbReference type="SUPFAM" id="SSF117892">
    <property type="entry name" value="Band 7/SPFH domain"/>
    <property type="match status" value="1"/>
</dbReference>
<dbReference type="PANTHER" id="PTHR42911:SF2">
    <property type="entry name" value="PROHIBITIN FAMILY PROTEIN"/>
    <property type="match status" value="1"/>
</dbReference>
<dbReference type="Pfam" id="PF01145">
    <property type="entry name" value="Band_7"/>
    <property type="match status" value="1"/>
</dbReference>
<proteinExistence type="predicted"/>
<protein>
    <submittedName>
        <fullName evidence="4">HflK protein</fullName>
    </submittedName>
</protein>
<accession>A0A6M5YV28</accession>
<dbReference type="InterPro" id="IPR036013">
    <property type="entry name" value="Band_7/SPFH_dom_sf"/>
</dbReference>
<feature type="region of interest" description="Disordered" evidence="2">
    <location>
        <begin position="70"/>
        <end position="93"/>
    </location>
</feature>
<reference evidence="5" key="1">
    <citation type="submission" date="2020-05" db="EMBL/GenBank/DDBJ databases">
        <title>Frigoriglobus tundricola gen. nov., sp. nov., a psychrotolerant cellulolytic planctomycete of the family Gemmataceae with two divergent copies of 16S rRNA gene.</title>
        <authorList>
            <person name="Kulichevskaya I.S."/>
            <person name="Ivanova A.A."/>
            <person name="Naumoff D.G."/>
            <person name="Beletsky A.V."/>
            <person name="Rijpstra W.I.C."/>
            <person name="Sinninghe Damste J.S."/>
            <person name="Mardanov A.V."/>
            <person name="Ravin N.V."/>
            <person name="Dedysh S.N."/>
        </authorList>
    </citation>
    <scope>NUCLEOTIDE SEQUENCE [LARGE SCALE GENOMIC DNA]</scope>
    <source>
        <strain evidence="5">PL17</strain>
    </source>
</reference>
<comment type="subcellular location">
    <subcellularLocation>
        <location evidence="1">Membrane</location>
        <topology evidence="1">Single-pass membrane protein</topology>
    </subcellularLocation>
</comment>
<evidence type="ECO:0000313" key="5">
    <source>
        <dbReference type="Proteomes" id="UP000503447"/>
    </source>
</evidence>
<dbReference type="RefSeq" id="WP_171472710.1">
    <property type="nucleotide sequence ID" value="NZ_CP053452.2"/>
</dbReference>
<evidence type="ECO:0000259" key="3">
    <source>
        <dbReference type="SMART" id="SM00244"/>
    </source>
</evidence>